<dbReference type="Pfam" id="PF02779">
    <property type="entry name" value="Transket_pyr"/>
    <property type="match status" value="1"/>
</dbReference>
<evidence type="ECO:0000256" key="3">
    <source>
        <dbReference type="ARBA" id="ARBA00023052"/>
    </source>
</evidence>
<dbReference type="AlphaFoldDB" id="A0A937FYY9"/>
<dbReference type="PANTHER" id="PTHR43825">
    <property type="entry name" value="PYRUVATE DEHYDROGENASE E1 COMPONENT"/>
    <property type="match status" value="1"/>
</dbReference>
<reference evidence="5" key="1">
    <citation type="submission" date="2021-01" db="EMBL/GenBank/DDBJ databases">
        <title>Fulvivirga kasyanovii gen. nov., sp nov., a novel member of the phylum Bacteroidetes isolated from seawater in a mussel farm.</title>
        <authorList>
            <person name="Zhao L.-H."/>
            <person name="Wang Z.-J."/>
        </authorList>
    </citation>
    <scope>NUCLEOTIDE SEQUENCE</scope>
    <source>
        <strain evidence="5">29W222</strain>
    </source>
</reference>
<dbReference type="Pfam" id="PF02780">
    <property type="entry name" value="Transketolase_C"/>
    <property type="match status" value="1"/>
</dbReference>
<dbReference type="InterPro" id="IPR009014">
    <property type="entry name" value="Transketo_C/PFOR_II"/>
</dbReference>
<dbReference type="SUPFAM" id="SSF52518">
    <property type="entry name" value="Thiamin diphosphate-binding fold (THDP-binding)"/>
    <property type="match status" value="1"/>
</dbReference>
<accession>A0A937FYY9</accession>
<evidence type="ECO:0000259" key="4">
    <source>
        <dbReference type="SMART" id="SM00861"/>
    </source>
</evidence>
<evidence type="ECO:0000256" key="1">
    <source>
        <dbReference type="ARBA" id="ARBA00001964"/>
    </source>
</evidence>
<evidence type="ECO:0000313" key="5">
    <source>
        <dbReference type="EMBL" id="MBL6447568.1"/>
    </source>
</evidence>
<feature type="domain" description="Transketolase-like pyrimidine-binding" evidence="4">
    <location>
        <begin position="5"/>
        <end position="170"/>
    </location>
</feature>
<dbReference type="Proteomes" id="UP000614216">
    <property type="component" value="Unassembled WGS sequence"/>
</dbReference>
<dbReference type="SUPFAM" id="SSF52922">
    <property type="entry name" value="TK C-terminal domain-like"/>
    <property type="match status" value="1"/>
</dbReference>
<dbReference type="FunFam" id="3.40.50.970:FF:000129">
    <property type="entry name" value="Transketolase"/>
    <property type="match status" value="1"/>
</dbReference>
<name>A0A937FYY9_9BACT</name>
<evidence type="ECO:0000313" key="6">
    <source>
        <dbReference type="Proteomes" id="UP000614216"/>
    </source>
</evidence>
<dbReference type="InterPro" id="IPR029061">
    <property type="entry name" value="THDP-binding"/>
</dbReference>
<dbReference type="RefSeq" id="WP_202857108.1">
    <property type="nucleotide sequence ID" value="NZ_JAEUGD010000044.1"/>
</dbReference>
<proteinExistence type="inferred from homology"/>
<gene>
    <name evidence="5" type="ORF">JMN32_14715</name>
</gene>
<keyword evidence="3" id="KW-0786">Thiamine pyrophosphate</keyword>
<dbReference type="InterPro" id="IPR005475">
    <property type="entry name" value="Transketolase-like_Pyr-bd"/>
</dbReference>
<organism evidence="5 6">
    <name type="scientific">Fulvivirga marina</name>
    <dbReference type="NCBI Taxonomy" id="2494733"/>
    <lineage>
        <taxon>Bacteria</taxon>
        <taxon>Pseudomonadati</taxon>
        <taxon>Bacteroidota</taxon>
        <taxon>Cytophagia</taxon>
        <taxon>Cytophagales</taxon>
        <taxon>Fulvivirgaceae</taxon>
        <taxon>Fulvivirga</taxon>
    </lineage>
</organism>
<dbReference type="EMBL" id="JAEUGD010000044">
    <property type="protein sequence ID" value="MBL6447568.1"/>
    <property type="molecule type" value="Genomic_DNA"/>
</dbReference>
<dbReference type="SMART" id="SM00861">
    <property type="entry name" value="Transket_pyr"/>
    <property type="match status" value="1"/>
</dbReference>
<comment type="caution">
    <text evidence="5">The sequence shown here is derived from an EMBL/GenBank/DDBJ whole genome shotgun (WGS) entry which is preliminary data.</text>
</comment>
<evidence type="ECO:0000256" key="2">
    <source>
        <dbReference type="ARBA" id="ARBA00007131"/>
    </source>
</evidence>
<comment type="similarity">
    <text evidence="2">Belongs to the transketolase family.</text>
</comment>
<dbReference type="PANTHER" id="PTHR43825:SF1">
    <property type="entry name" value="TRANSKETOLASE-LIKE PYRIMIDINE-BINDING DOMAIN-CONTAINING PROTEIN"/>
    <property type="match status" value="1"/>
</dbReference>
<dbReference type="Gene3D" id="3.40.50.970">
    <property type="match status" value="1"/>
</dbReference>
<comment type="cofactor">
    <cofactor evidence="1">
        <name>thiamine diphosphate</name>
        <dbReference type="ChEBI" id="CHEBI:58937"/>
    </cofactor>
</comment>
<sequence length="312" mass="34941">MMRSEKLANSCGKYLSQLMDNDSAIIVLDGDLADSNGAIYVQEKYENRFIMCGIAEQCMVSMAAGFAVEGYTPWVFSFASFLCYRAYDQIRVSVAQCNANVKLVGSHAGGFTGRNGKTHSAINDIAMMSSIPNMRIYSPASPEDTEWAVGEMNKHDGPAYIRLPREAMSSGTWKLGSWTWITKRTSVAIVTTGLALKIANQVREQFKNLFDEEIGIINTVAIHPVPQDLIEELNNFVDYVIVIEDHLTSHGLAALLKCHQLKCKIDQFGWPIDYMADSGDYEDILKHSELNPEKITTHIKNRYAFNDNYLAR</sequence>
<keyword evidence="6" id="KW-1185">Reference proteome</keyword>
<dbReference type="Gene3D" id="3.40.50.920">
    <property type="match status" value="1"/>
</dbReference>
<dbReference type="InterPro" id="IPR033248">
    <property type="entry name" value="Transketolase_C"/>
</dbReference>
<dbReference type="CDD" id="cd07033">
    <property type="entry name" value="TPP_PYR_DXS_TK_like"/>
    <property type="match status" value="1"/>
</dbReference>
<dbReference type="InterPro" id="IPR051157">
    <property type="entry name" value="PDH/Transketolase"/>
</dbReference>
<protein>
    <recommendedName>
        <fullName evidence="4">Transketolase-like pyrimidine-binding domain-containing protein</fullName>
    </recommendedName>
</protein>